<name>A0AAN8X9U5_HALRR</name>
<dbReference type="InterPro" id="IPR021109">
    <property type="entry name" value="Peptidase_aspartic_dom_sf"/>
</dbReference>
<protein>
    <recommendedName>
        <fullName evidence="3">Peptidase A2 domain-containing protein</fullName>
    </recommendedName>
</protein>
<evidence type="ECO:0000313" key="1">
    <source>
        <dbReference type="EMBL" id="KAK7078896.1"/>
    </source>
</evidence>
<dbReference type="AlphaFoldDB" id="A0AAN8X9U5"/>
<reference evidence="1 2" key="1">
    <citation type="submission" date="2023-11" db="EMBL/GenBank/DDBJ databases">
        <title>Halocaridina rubra genome assembly.</title>
        <authorList>
            <person name="Smith C."/>
        </authorList>
    </citation>
    <scope>NUCLEOTIDE SEQUENCE [LARGE SCALE GENOMIC DNA]</scope>
    <source>
        <strain evidence="1">EP-1</strain>
        <tissue evidence="1">Whole</tissue>
    </source>
</reference>
<dbReference type="SUPFAM" id="SSF50630">
    <property type="entry name" value="Acid proteases"/>
    <property type="match status" value="1"/>
</dbReference>
<feature type="non-terminal residue" evidence="1">
    <location>
        <position position="175"/>
    </location>
</feature>
<dbReference type="EMBL" id="JAXCGZ010007633">
    <property type="protein sequence ID" value="KAK7078896.1"/>
    <property type="molecule type" value="Genomic_DNA"/>
</dbReference>
<evidence type="ECO:0008006" key="3">
    <source>
        <dbReference type="Google" id="ProtNLM"/>
    </source>
</evidence>
<gene>
    <name evidence="1" type="ORF">SK128_005388</name>
</gene>
<proteinExistence type="predicted"/>
<keyword evidence="2" id="KW-1185">Reference proteome</keyword>
<comment type="caution">
    <text evidence="1">The sequence shown here is derived from an EMBL/GenBank/DDBJ whole genome shotgun (WGS) entry which is preliminary data.</text>
</comment>
<accession>A0AAN8X9U5</accession>
<dbReference type="Proteomes" id="UP001381693">
    <property type="component" value="Unassembled WGS sequence"/>
</dbReference>
<sequence length="175" mass="19536">MLPDTGADVTIIGILHLKLLWIPRISLELLPVTITLTADGSQMSPAMSWFQATMKLGNKTCIAKIQVQEGIQPFEWCHPMVLVAKSNGVQITVDLTKLSSQVSHLHIPHLWHSPPSTASHRLPSSSPQQMPYTTIGKWNLARRTGTSPLSSHQRQIKNCRVPWTLQLLTMLSVYE</sequence>
<evidence type="ECO:0000313" key="2">
    <source>
        <dbReference type="Proteomes" id="UP001381693"/>
    </source>
</evidence>
<organism evidence="1 2">
    <name type="scientific">Halocaridina rubra</name>
    <name type="common">Hawaiian red shrimp</name>
    <dbReference type="NCBI Taxonomy" id="373956"/>
    <lineage>
        <taxon>Eukaryota</taxon>
        <taxon>Metazoa</taxon>
        <taxon>Ecdysozoa</taxon>
        <taxon>Arthropoda</taxon>
        <taxon>Crustacea</taxon>
        <taxon>Multicrustacea</taxon>
        <taxon>Malacostraca</taxon>
        <taxon>Eumalacostraca</taxon>
        <taxon>Eucarida</taxon>
        <taxon>Decapoda</taxon>
        <taxon>Pleocyemata</taxon>
        <taxon>Caridea</taxon>
        <taxon>Atyoidea</taxon>
        <taxon>Atyidae</taxon>
        <taxon>Halocaridina</taxon>
    </lineage>
</organism>